<accession>A0A1G2APW9</accession>
<dbReference type="Gene3D" id="1.25.40.10">
    <property type="entry name" value="Tetratricopeptide repeat domain"/>
    <property type="match status" value="1"/>
</dbReference>
<organism evidence="1 2">
    <name type="scientific">Candidatus Kerfeldbacteria bacterium RIFCSPHIGHO2_02_FULL_42_14</name>
    <dbReference type="NCBI Taxonomy" id="1798540"/>
    <lineage>
        <taxon>Bacteria</taxon>
        <taxon>Candidatus Kerfeldiibacteriota</taxon>
    </lineage>
</organism>
<proteinExistence type="predicted"/>
<dbReference type="InterPro" id="IPR011990">
    <property type="entry name" value="TPR-like_helical_dom_sf"/>
</dbReference>
<dbReference type="EMBL" id="MHKB01000014">
    <property type="protein sequence ID" value="OGY78546.1"/>
    <property type="molecule type" value="Genomic_DNA"/>
</dbReference>
<sequence length="94" mass="10888">MSEFFELHQEAYRRGRKYYLQGNLGQARVFFVKAIEIFPQGLEAWYGLALCYECDVSLPDARLQWARVIYNNLAGFQHEGGKQGLVRLQSKEGL</sequence>
<reference evidence="1 2" key="1">
    <citation type="journal article" date="2016" name="Nat. Commun.">
        <title>Thousands of microbial genomes shed light on interconnected biogeochemical processes in an aquifer system.</title>
        <authorList>
            <person name="Anantharaman K."/>
            <person name="Brown C.T."/>
            <person name="Hug L.A."/>
            <person name="Sharon I."/>
            <person name="Castelle C.J."/>
            <person name="Probst A.J."/>
            <person name="Thomas B.C."/>
            <person name="Singh A."/>
            <person name="Wilkins M.J."/>
            <person name="Karaoz U."/>
            <person name="Brodie E.L."/>
            <person name="Williams K.H."/>
            <person name="Hubbard S.S."/>
            <person name="Banfield J.F."/>
        </authorList>
    </citation>
    <scope>NUCLEOTIDE SEQUENCE [LARGE SCALE GENOMIC DNA]</scope>
</reference>
<protein>
    <recommendedName>
        <fullName evidence="3">Tetratricopeptide repeat protein</fullName>
    </recommendedName>
</protein>
<evidence type="ECO:0000313" key="2">
    <source>
        <dbReference type="Proteomes" id="UP000177165"/>
    </source>
</evidence>
<name>A0A1G2APW9_9BACT</name>
<gene>
    <name evidence="1" type="ORF">A3B74_04250</name>
</gene>
<dbReference type="AlphaFoldDB" id="A0A1G2APW9"/>
<dbReference type="SUPFAM" id="SSF48452">
    <property type="entry name" value="TPR-like"/>
    <property type="match status" value="1"/>
</dbReference>
<dbReference type="Proteomes" id="UP000177165">
    <property type="component" value="Unassembled WGS sequence"/>
</dbReference>
<evidence type="ECO:0000313" key="1">
    <source>
        <dbReference type="EMBL" id="OGY78546.1"/>
    </source>
</evidence>
<evidence type="ECO:0008006" key="3">
    <source>
        <dbReference type="Google" id="ProtNLM"/>
    </source>
</evidence>
<comment type="caution">
    <text evidence="1">The sequence shown here is derived from an EMBL/GenBank/DDBJ whole genome shotgun (WGS) entry which is preliminary data.</text>
</comment>